<protein>
    <recommendedName>
        <fullName evidence="3">Tyr recombinase domain-containing protein</fullName>
    </recommendedName>
</protein>
<dbReference type="OrthoDB" id="2678913at2759"/>
<dbReference type="HOGENOM" id="CLU_003292_1_1_1"/>
<accession>F8P978</accession>
<reference evidence="2" key="1">
    <citation type="submission" date="2011-04" db="EMBL/GenBank/DDBJ databases">
        <title>Evolution of plant cell wall degrading machinery underlies the functional diversity of forest fungi.</title>
        <authorList>
            <consortium name="US DOE Joint Genome Institute (JGI-PGF)"/>
            <person name="Eastwood D.C."/>
            <person name="Floudas D."/>
            <person name="Binder M."/>
            <person name="Majcherczyk A."/>
            <person name="Schneider P."/>
            <person name="Aerts A."/>
            <person name="Asiegbu F.O."/>
            <person name="Baker S.E."/>
            <person name="Barry K."/>
            <person name="Bendiksby M."/>
            <person name="Blumentritt M."/>
            <person name="Coutinho P.M."/>
            <person name="Cullen D."/>
            <person name="Cullen D."/>
            <person name="Gathman A."/>
            <person name="Goodell B."/>
            <person name="Henrissat B."/>
            <person name="Ihrmark K."/>
            <person name="Kauserud H."/>
            <person name="Kohler A."/>
            <person name="LaButti K."/>
            <person name="Lapidus A."/>
            <person name="Lavin J.L."/>
            <person name="Lee Y.-H."/>
            <person name="Lindquist E."/>
            <person name="Lilly W."/>
            <person name="Lucas S."/>
            <person name="Morin E."/>
            <person name="Murat C."/>
            <person name="Oguiza J.A."/>
            <person name="Park J."/>
            <person name="Pisabarro A.G."/>
            <person name="Riley R."/>
            <person name="Rosling A."/>
            <person name="Salamov A."/>
            <person name="Schmidt O."/>
            <person name="Schmutz J."/>
            <person name="Skrede I."/>
            <person name="Stenlid J."/>
            <person name="Wiebenga A."/>
            <person name="Xie X."/>
            <person name="Kues U."/>
            <person name="Hibbett D.S."/>
            <person name="Hoffmeister D."/>
            <person name="Hogberg N."/>
            <person name="Martin F."/>
            <person name="Grigoriev I.V."/>
            <person name="Watkinson S.C."/>
        </authorList>
    </citation>
    <scope>NUCLEOTIDE SEQUENCE</scope>
    <source>
        <strain evidence="2">S7.9</strain>
    </source>
</reference>
<dbReference type="GO" id="GO:0015074">
    <property type="term" value="P:DNA integration"/>
    <property type="evidence" value="ECO:0007669"/>
    <property type="project" value="InterPro"/>
</dbReference>
<dbReference type="RefSeq" id="XP_007322952.1">
    <property type="nucleotide sequence ID" value="XM_007322890.1"/>
</dbReference>
<proteinExistence type="predicted"/>
<evidence type="ECO:0000313" key="2">
    <source>
        <dbReference type="EMBL" id="EGO20207.1"/>
    </source>
</evidence>
<evidence type="ECO:0008006" key="3">
    <source>
        <dbReference type="Google" id="ProtNLM"/>
    </source>
</evidence>
<dbReference type="GO" id="GO:0006310">
    <property type="term" value="P:DNA recombination"/>
    <property type="evidence" value="ECO:0007669"/>
    <property type="project" value="UniProtKB-KW"/>
</dbReference>
<sequence length="254" mass="28550">MFLASMAGTYPHKTINNYIHNQSKKQPCLPFTIQVIKLIHEQLDLSDPMSAAVFACLTTTFYTTARLGEFTTPSLTTYNPAIHPSIALVHTETDCNGLMSTIFKLPKTKSSPHGEDVLWSVQHGPSDPHFAWTNHLNINNPSPNQHIFAYQQNKGKITTMVPLTQKTFLTTINKALMAGGQQKMTGHSIRIGATLEYLLQGVPFDAMKVKGRWASDTFRIYLWKHTQILTPYMQAVPDTHTVLIHHTINMPPVR</sequence>
<keyword evidence="1" id="KW-0233">DNA recombination</keyword>
<dbReference type="InterPro" id="IPR011010">
    <property type="entry name" value="DNA_brk_join_enz"/>
</dbReference>
<dbReference type="EMBL" id="GL945441">
    <property type="protein sequence ID" value="EGO20207.1"/>
    <property type="molecule type" value="Genomic_DNA"/>
</dbReference>
<dbReference type="SUPFAM" id="SSF56349">
    <property type="entry name" value="DNA breaking-rejoining enzymes"/>
    <property type="match status" value="1"/>
</dbReference>
<dbReference type="GO" id="GO:0003677">
    <property type="term" value="F:DNA binding"/>
    <property type="evidence" value="ECO:0007669"/>
    <property type="project" value="InterPro"/>
</dbReference>
<gene>
    <name evidence="2" type="ORF">SERLADRAFT_373632</name>
</gene>
<dbReference type="PANTHER" id="PTHR34605:SF3">
    <property type="entry name" value="P CELL-TYPE AGGLUTINATION PROTEIN MAP4-LIKE-RELATED"/>
    <property type="match status" value="1"/>
</dbReference>
<evidence type="ECO:0000256" key="1">
    <source>
        <dbReference type="ARBA" id="ARBA00023172"/>
    </source>
</evidence>
<organism>
    <name type="scientific">Serpula lacrymans var. lacrymans (strain S7.9)</name>
    <name type="common">Dry rot fungus</name>
    <dbReference type="NCBI Taxonomy" id="578457"/>
    <lineage>
        <taxon>Eukaryota</taxon>
        <taxon>Fungi</taxon>
        <taxon>Dikarya</taxon>
        <taxon>Basidiomycota</taxon>
        <taxon>Agaricomycotina</taxon>
        <taxon>Agaricomycetes</taxon>
        <taxon>Agaricomycetidae</taxon>
        <taxon>Boletales</taxon>
        <taxon>Coniophorineae</taxon>
        <taxon>Serpulaceae</taxon>
        <taxon>Serpula</taxon>
    </lineage>
</organism>
<dbReference type="Proteomes" id="UP000008064">
    <property type="component" value="Unassembled WGS sequence"/>
</dbReference>
<dbReference type="Gene3D" id="1.10.443.10">
    <property type="entry name" value="Intergrase catalytic core"/>
    <property type="match status" value="1"/>
</dbReference>
<dbReference type="InterPro" id="IPR052925">
    <property type="entry name" value="Phage_Integrase-like_Recomb"/>
</dbReference>
<dbReference type="GeneID" id="18810481"/>
<dbReference type="InterPro" id="IPR013762">
    <property type="entry name" value="Integrase-like_cat_sf"/>
</dbReference>
<dbReference type="KEGG" id="sla:SERLADRAFT_373632"/>
<dbReference type="AlphaFoldDB" id="F8P978"/>
<dbReference type="PANTHER" id="PTHR34605">
    <property type="entry name" value="PHAGE_INTEGRASE DOMAIN-CONTAINING PROTEIN"/>
    <property type="match status" value="1"/>
</dbReference>
<name>F8P978_SERL9</name>